<comment type="subcellular location">
    <subcellularLocation>
        <location evidence="1 7">Cell membrane</location>
        <topology evidence="1 7">Multi-pass membrane protein</topology>
    </subcellularLocation>
</comment>
<feature type="transmembrane region" description="Helical" evidence="7">
    <location>
        <begin position="14"/>
        <end position="35"/>
    </location>
</feature>
<evidence type="ECO:0000256" key="5">
    <source>
        <dbReference type="ARBA" id="ARBA00022989"/>
    </source>
</evidence>
<evidence type="ECO:0000256" key="7">
    <source>
        <dbReference type="RuleBase" id="RU363032"/>
    </source>
</evidence>
<evidence type="ECO:0000256" key="2">
    <source>
        <dbReference type="ARBA" id="ARBA00022448"/>
    </source>
</evidence>
<evidence type="ECO:0000313" key="9">
    <source>
        <dbReference type="EMBL" id="MBB3810225.1"/>
    </source>
</evidence>
<dbReference type="AlphaFoldDB" id="A0A7W5Z5I1"/>
<evidence type="ECO:0000256" key="3">
    <source>
        <dbReference type="ARBA" id="ARBA00022475"/>
    </source>
</evidence>
<dbReference type="CDD" id="cd06261">
    <property type="entry name" value="TM_PBP2"/>
    <property type="match status" value="1"/>
</dbReference>
<dbReference type="Pfam" id="PF19300">
    <property type="entry name" value="BPD_transp_1_N"/>
    <property type="match status" value="1"/>
</dbReference>
<keyword evidence="3" id="KW-1003">Cell membrane</keyword>
<feature type="domain" description="ABC transmembrane type-1" evidence="8">
    <location>
        <begin position="102"/>
        <end position="302"/>
    </location>
</feature>
<keyword evidence="4 7" id="KW-0812">Transmembrane</keyword>
<evidence type="ECO:0000259" key="8">
    <source>
        <dbReference type="PROSITE" id="PS50928"/>
    </source>
</evidence>
<evidence type="ECO:0000313" key="10">
    <source>
        <dbReference type="Proteomes" id="UP000537592"/>
    </source>
</evidence>
<dbReference type="PANTHER" id="PTHR43163:SF6">
    <property type="entry name" value="DIPEPTIDE TRANSPORT SYSTEM PERMEASE PROTEIN DPPB-RELATED"/>
    <property type="match status" value="1"/>
</dbReference>
<sequence>MPLQSILVSLSRRVALGVVVLWFTVTLTFAFLQIVPGDPAALLFGGDEIPTEEQLEEVRRDWGLERPVHEQYLLYIERLVHGDLGRSYQQRTEVATLLYSGVWSTVILAVAGLVLAVVISVPLATLTAGSSTLLRRFAFVFELVTISMPSFWIGIILILVFSFTLNWFPIVALDNPLSLVLPAATIALGLVGQLSQVMRESIERALKEPFILTARSRGLSDGSVRWGHALKHSYIPAATITGTFAGNVLTGVVVTETVFGRPGLGTITVAAITTHDIPLVLGVVIVSAAFFVLVNILVDLSYGLVDKRIGSSV</sequence>
<feature type="transmembrane region" description="Helical" evidence="7">
    <location>
        <begin position="102"/>
        <end position="125"/>
    </location>
</feature>
<dbReference type="InterPro" id="IPR045621">
    <property type="entry name" value="BPD_transp_1_N"/>
</dbReference>
<reference evidence="9 10" key="1">
    <citation type="submission" date="2020-08" db="EMBL/GenBank/DDBJ databases">
        <title>Genomic Encyclopedia of Type Strains, Phase IV (KMG-IV): sequencing the most valuable type-strain genomes for metagenomic binning, comparative biology and taxonomic classification.</title>
        <authorList>
            <person name="Goeker M."/>
        </authorList>
    </citation>
    <scope>NUCLEOTIDE SEQUENCE [LARGE SCALE GENOMIC DNA]</scope>
    <source>
        <strain evidence="9 10">DSM 28760</strain>
    </source>
</reference>
<dbReference type="Gene3D" id="1.10.3720.10">
    <property type="entry name" value="MetI-like"/>
    <property type="match status" value="1"/>
</dbReference>
<feature type="transmembrane region" description="Helical" evidence="7">
    <location>
        <begin position="234"/>
        <end position="259"/>
    </location>
</feature>
<evidence type="ECO:0000256" key="1">
    <source>
        <dbReference type="ARBA" id="ARBA00004651"/>
    </source>
</evidence>
<feature type="transmembrane region" description="Helical" evidence="7">
    <location>
        <begin position="279"/>
        <end position="298"/>
    </location>
</feature>
<dbReference type="RefSeq" id="WP_183753078.1">
    <property type="nucleotide sequence ID" value="NZ_JACICC010000005.1"/>
</dbReference>
<keyword evidence="2 7" id="KW-0813">Transport</keyword>
<comment type="caution">
    <text evidence="9">The sequence shown here is derived from an EMBL/GenBank/DDBJ whole genome shotgun (WGS) entry which is preliminary data.</text>
</comment>
<gene>
    <name evidence="9" type="ORF">FHS81_002321</name>
</gene>
<evidence type="ECO:0000256" key="6">
    <source>
        <dbReference type="ARBA" id="ARBA00023136"/>
    </source>
</evidence>
<dbReference type="EMBL" id="JACICC010000005">
    <property type="protein sequence ID" value="MBB3810225.1"/>
    <property type="molecule type" value="Genomic_DNA"/>
</dbReference>
<dbReference type="GO" id="GO:0005886">
    <property type="term" value="C:plasma membrane"/>
    <property type="evidence" value="ECO:0007669"/>
    <property type="project" value="UniProtKB-SubCell"/>
</dbReference>
<organism evidence="9 10">
    <name type="scientific">Pseudochelatococcus contaminans</name>
    <dbReference type="NCBI Taxonomy" id="1538103"/>
    <lineage>
        <taxon>Bacteria</taxon>
        <taxon>Pseudomonadati</taxon>
        <taxon>Pseudomonadota</taxon>
        <taxon>Alphaproteobacteria</taxon>
        <taxon>Hyphomicrobiales</taxon>
        <taxon>Chelatococcaceae</taxon>
        <taxon>Pseudochelatococcus</taxon>
    </lineage>
</organism>
<keyword evidence="5 7" id="KW-1133">Transmembrane helix</keyword>
<name>A0A7W5Z5I1_9HYPH</name>
<feature type="transmembrane region" description="Helical" evidence="7">
    <location>
        <begin position="137"/>
        <end position="165"/>
    </location>
</feature>
<keyword evidence="10" id="KW-1185">Reference proteome</keyword>
<dbReference type="Proteomes" id="UP000537592">
    <property type="component" value="Unassembled WGS sequence"/>
</dbReference>
<dbReference type="GO" id="GO:0071916">
    <property type="term" value="F:dipeptide transmembrane transporter activity"/>
    <property type="evidence" value="ECO:0007669"/>
    <property type="project" value="TreeGrafter"/>
</dbReference>
<dbReference type="Pfam" id="PF00528">
    <property type="entry name" value="BPD_transp_1"/>
    <property type="match status" value="1"/>
</dbReference>
<comment type="similarity">
    <text evidence="7">Belongs to the binding-protein-dependent transport system permease family.</text>
</comment>
<dbReference type="SUPFAM" id="SSF161098">
    <property type="entry name" value="MetI-like"/>
    <property type="match status" value="1"/>
</dbReference>
<dbReference type="PANTHER" id="PTHR43163">
    <property type="entry name" value="DIPEPTIDE TRANSPORT SYSTEM PERMEASE PROTEIN DPPB-RELATED"/>
    <property type="match status" value="1"/>
</dbReference>
<accession>A0A7W5Z5I1</accession>
<dbReference type="PROSITE" id="PS50928">
    <property type="entry name" value="ABC_TM1"/>
    <property type="match status" value="1"/>
</dbReference>
<dbReference type="InterPro" id="IPR035906">
    <property type="entry name" value="MetI-like_sf"/>
</dbReference>
<proteinExistence type="inferred from homology"/>
<protein>
    <submittedName>
        <fullName evidence="9">Peptide/nickel transport system permease protein</fullName>
    </submittedName>
</protein>
<feature type="transmembrane region" description="Helical" evidence="7">
    <location>
        <begin position="177"/>
        <end position="197"/>
    </location>
</feature>
<evidence type="ECO:0000256" key="4">
    <source>
        <dbReference type="ARBA" id="ARBA00022692"/>
    </source>
</evidence>
<keyword evidence="6 7" id="KW-0472">Membrane</keyword>
<dbReference type="InterPro" id="IPR000515">
    <property type="entry name" value="MetI-like"/>
</dbReference>